<dbReference type="GO" id="GO:0140662">
    <property type="term" value="F:ATP-dependent protein folding chaperone"/>
    <property type="evidence" value="ECO:0007669"/>
    <property type="project" value="InterPro"/>
</dbReference>
<dbReference type="Proteomes" id="UP000238479">
    <property type="component" value="Chromosome 1"/>
</dbReference>
<evidence type="ECO:0000313" key="5">
    <source>
        <dbReference type="Proteomes" id="UP000238479"/>
    </source>
</evidence>
<keyword evidence="3" id="KW-0067">ATP-binding</keyword>
<dbReference type="AlphaFoldDB" id="A0A2P6SKB5"/>
<keyword evidence="5" id="KW-1185">Reference proteome</keyword>
<dbReference type="PANTHER" id="PTHR19375">
    <property type="entry name" value="HEAT SHOCK PROTEIN 70KDA"/>
    <property type="match status" value="1"/>
</dbReference>
<dbReference type="FunFam" id="3.30.30.30:FF:000001">
    <property type="entry name" value="heat shock 70 kDa protein-like"/>
    <property type="match status" value="1"/>
</dbReference>
<proteinExistence type="inferred from homology"/>
<accession>A0A2P6SKB5</accession>
<protein>
    <submittedName>
        <fullName evidence="4">Putative Heat shock protein 70 family</fullName>
    </submittedName>
</protein>
<keyword evidence="2" id="KW-0547">Nucleotide-binding</keyword>
<reference evidence="4 5" key="1">
    <citation type="journal article" date="2018" name="Nat. Genet.">
        <title>The Rosa genome provides new insights in the design of modern roses.</title>
        <authorList>
            <person name="Bendahmane M."/>
        </authorList>
    </citation>
    <scope>NUCLEOTIDE SEQUENCE [LARGE SCALE GENOMIC DNA]</scope>
    <source>
        <strain evidence="5">cv. Old Blush</strain>
    </source>
</reference>
<organism evidence="4 5">
    <name type="scientific">Rosa chinensis</name>
    <name type="common">China rose</name>
    <dbReference type="NCBI Taxonomy" id="74649"/>
    <lineage>
        <taxon>Eukaryota</taxon>
        <taxon>Viridiplantae</taxon>
        <taxon>Streptophyta</taxon>
        <taxon>Embryophyta</taxon>
        <taxon>Tracheophyta</taxon>
        <taxon>Spermatophyta</taxon>
        <taxon>Magnoliopsida</taxon>
        <taxon>eudicotyledons</taxon>
        <taxon>Gunneridae</taxon>
        <taxon>Pentapetalae</taxon>
        <taxon>rosids</taxon>
        <taxon>fabids</taxon>
        <taxon>Rosales</taxon>
        <taxon>Rosaceae</taxon>
        <taxon>Rosoideae</taxon>
        <taxon>Rosoideae incertae sedis</taxon>
        <taxon>Rosa</taxon>
    </lineage>
</organism>
<dbReference type="FunFam" id="3.90.640.10:FF:000010">
    <property type="entry name" value="heat shock 70 kDa protein 14"/>
    <property type="match status" value="1"/>
</dbReference>
<dbReference type="InterPro" id="IPR029047">
    <property type="entry name" value="HSP70_peptide-bd_sf"/>
</dbReference>
<dbReference type="SUPFAM" id="SSF53067">
    <property type="entry name" value="Actin-like ATPase domain"/>
    <property type="match status" value="2"/>
</dbReference>
<dbReference type="InterPro" id="IPR013126">
    <property type="entry name" value="Hsp_70_fam"/>
</dbReference>
<dbReference type="PROSITE" id="PS00329">
    <property type="entry name" value="HSP70_2"/>
    <property type="match status" value="1"/>
</dbReference>
<gene>
    <name evidence="4" type="ORF">RchiOBHm_Chr1g0366751</name>
</gene>
<evidence type="ECO:0000256" key="2">
    <source>
        <dbReference type="ARBA" id="ARBA00022741"/>
    </source>
</evidence>
<dbReference type="SUPFAM" id="SSF100920">
    <property type="entry name" value="Heat shock protein 70kD (HSP70), peptide-binding domain"/>
    <property type="match status" value="1"/>
</dbReference>
<dbReference type="PROSITE" id="PS01036">
    <property type="entry name" value="HSP70_3"/>
    <property type="match status" value="1"/>
</dbReference>
<dbReference type="Gene3D" id="3.30.30.30">
    <property type="match status" value="1"/>
</dbReference>
<name>A0A2P6SKB5_ROSCH</name>
<sequence>MQPLSSSLETQKTPFLGEVRQSLVYCSLLQVLDLRMAEARGCAIGIDLGTTYSYVAVWEHEQGHVEIIVNDQGNRNTPSYVAFTDTESLVGDAAFNQILRNPTYSIFDAKRLIGRKFSDATVQSDLKLWPFKVIKGPDDKPMIVVTHQGQEKMCAAEEISSMVLTKMRKTAEAYLGSTVMNAVITVPAYFTNSQRQATKDAGATAGLYVMRIISDEPTAAAIAYGIDKKAGGYRKKNVLIFDLGGSTLDVSLLSICDGRKHKVDLIGNARALRRLRNECEKAKRRLSSTTTADIKIDCLDKENDFYATITRAKFEQLNIDFFNKCMKPVEKCLRDAKMDVNSVNDVVLAGGSSRIPKVQQLLQDLFKGKELCKEINPDEAIAYGAAVQAAVLSGNGNEKLQGFALLDVIPLSLGVETNDFGDPHFMSIVLPRNTRIPAKKKGIIFETSIDNQVSIPFSIYEVESSTTLDNNFLGKFCMDGIAPAPAGVVSFRTSL</sequence>
<dbReference type="Gene3D" id="2.60.34.10">
    <property type="entry name" value="Substrate Binding Domain Of DNAk, Chain A, domain 1"/>
    <property type="match status" value="1"/>
</dbReference>
<keyword evidence="4" id="KW-0346">Stress response</keyword>
<dbReference type="PROSITE" id="PS00297">
    <property type="entry name" value="HSP70_1"/>
    <property type="match status" value="1"/>
</dbReference>
<evidence type="ECO:0000256" key="1">
    <source>
        <dbReference type="ARBA" id="ARBA00007381"/>
    </source>
</evidence>
<dbReference type="STRING" id="74649.A0A2P6SKB5"/>
<dbReference type="InterPro" id="IPR018181">
    <property type="entry name" value="Heat_shock_70_CS"/>
</dbReference>
<comment type="similarity">
    <text evidence="1">Belongs to the heat shock protein 70 family.</text>
</comment>
<evidence type="ECO:0000313" key="4">
    <source>
        <dbReference type="EMBL" id="PRQ59128.1"/>
    </source>
</evidence>
<dbReference type="Gene3D" id="3.90.640.10">
    <property type="entry name" value="Actin, Chain A, domain 4"/>
    <property type="match status" value="1"/>
</dbReference>
<dbReference type="Gramene" id="PRQ59128">
    <property type="protein sequence ID" value="PRQ59128"/>
    <property type="gene ID" value="RchiOBHm_Chr1g0366751"/>
</dbReference>
<dbReference type="Gene3D" id="3.30.420.40">
    <property type="match status" value="4"/>
</dbReference>
<dbReference type="Pfam" id="PF00012">
    <property type="entry name" value="HSP70"/>
    <property type="match status" value="2"/>
</dbReference>
<evidence type="ECO:0000256" key="3">
    <source>
        <dbReference type="ARBA" id="ARBA00022840"/>
    </source>
</evidence>
<dbReference type="GO" id="GO:0005524">
    <property type="term" value="F:ATP binding"/>
    <property type="evidence" value="ECO:0007669"/>
    <property type="project" value="UniProtKB-KW"/>
</dbReference>
<comment type="caution">
    <text evidence="4">The sequence shown here is derived from an EMBL/GenBank/DDBJ whole genome shotgun (WGS) entry which is preliminary data.</text>
</comment>
<dbReference type="EMBL" id="PDCK01000039">
    <property type="protein sequence ID" value="PRQ59128.1"/>
    <property type="molecule type" value="Genomic_DNA"/>
</dbReference>
<dbReference type="FunFam" id="3.30.420.40:FF:000026">
    <property type="entry name" value="Heat shock protein 70"/>
    <property type="match status" value="1"/>
</dbReference>
<dbReference type="PRINTS" id="PR00301">
    <property type="entry name" value="HEATSHOCK70"/>
</dbReference>
<dbReference type="InterPro" id="IPR043129">
    <property type="entry name" value="ATPase_NBD"/>
</dbReference>